<keyword evidence="2" id="KW-0732">Signal</keyword>
<dbReference type="InterPro" id="IPR008197">
    <property type="entry name" value="WAP_dom"/>
</dbReference>
<dbReference type="GO" id="GO:0019731">
    <property type="term" value="P:antibacterial humoral response"/>
    <property type="evidence" value="ECO:0007669"/>
    <property type="project" value="TreeGrafter"/>
</dbReference>
<dbReference type="GeneTree" id="ENSGT00730000111454"/>
<sequence length="138" mass="14815">IMLSCLFLLKALLALGSVASWVTAGEHVKEGKCPRNKNPCKEPYWEDESCLARQKHCSAGCGRLCRGGIPKGRGGDCPKLLAGLCIVSCMVDENCPAGEKCCKSGCGRFCVPPILPPQLALNPNRTIRSNFELESPVP</sequence>
<evidence type="ECO:0000256" key="2">
    <source>
        <dbReference type="SAM" id="SignalP"/>
    </source>
</evidence>
<dbReference type="InterPro" id="IPR036645">
    <property type="entry name" value="Elafin-like_sf"/>
</dbReference>
<dbReference type="GO" id="GO:0045087">
    <property type="term" value="P:innate immune response"/>
    <property type="evidence" value="ECO:0007669"/>
    <property type="project" value="TreeGrafter"/>
</dbReference>
<feature type="chain" id="PRO_5034812813" description="WAP domain-containing protein" evidence="2">
    <location>
        <begin position="25"/>
        <end position="138"/>
    </location>
</feature>
<dbReference type="AlphaFoldDB" id="A0A8C6ASD5"/>
<dbReference type="PROSITE" id="PS51390">
    <property type="entry name" value="WAP"/>
    <property type="match status" value="1"/>
</dbReference>
<dbReference type="Ensembl" id="ENSMMNT00015005840.1">
    <property type="protein sequence ID" value="ENSMMNP00015005321.1"/>
    <property type="gene ID" value="ENSMMNG00015004022.1"/>
</dbReference>
<reference evidence="4" key="2">
    <citation type="submission" date="2025-09" db="UniProtKB">
        <authorList>
            <consortium name="Ensembl"/>
        </authorList>
    </citation>
    <scope>IDENTIFICATION</scope>
</reference>
<accession>A0A8C6ASD5</accession>
<feature type="domain" description="WAP" evidence="3">
    <location>
        <begin position="70"/>
        <end position="114"/>
    </location>
</feature>
<evidence type="ECO:0000259" key="3">
    <source>
        <dbReference type="PROSITE" id="PS51390"/>
    </source>
</evidence>
<keyword evidence="5" id="KW-1185">Reference proteome</keyword>
<evidence type="ECO:0000313" key="4">
    <source>
        <dbReference type="Ensembl" id="ENSMMNP00015005321.1"/>
    </source>
</evidence>
<dbReference type="SUPFAM" id="SSF57256">
    <property type="entry name" value="Elafin-like"/>
    <property type="match status" value="1"/>
</dbReference>
<dbReference type="SMART" id="SM00217">
    <property type="entry name" value="WAP"/>
    <property type="match status" value="2"/>
</dbReference>
<dbReference type="GO" id="GO:0005615">
    <property type="term" value="C:extracellular space"/>
    <property type="evidence" value="ECO:0007669"/>
    <property type="project" value="TreeGrafter"/>
</dbReference>
<protein>
    <recommendedName>
        <fullName evidence="3">WAP domain-containing protein</fullName>
    </recommendedName>
</protein>
<dbReference type="PRINTS" id="PR00003">
    <property type="entry name" value="4DISULPHCORE"/>
</dbReference>
<name>A0A8C6ASD5_MONMO</name>
<dbReference type="Proteomes" id="UP000694561">
    <property type="component" value="Unplaced"/>
</dbReference>
<keyword evidence="1" id="KW-0646">Protease inhibitor</keyword>
<gene>
    <name evidence="4" type="primary">WFDC3</name>
</gene>
<organism evidence="4 5">
    <name type="scientific">Monodon monoceros</name>
    <name type="common">Narwhal</name>
    <name type="synonym">Ceratodon monodon</name>
    <dbReference type="NCBI Taxonomy" id="40151"/>
    <lineage>
        <taxon>Eukaryota</taxon>
        <taxon>Metazoa</taxon>
        <taxon>Chordata</taxon>
        <taxon>Craniata</taxon>
        <taxon>Vertebrata</taxon>
        <taxon>Euteleostomi</taxon>
        <taxon>Mammalia</taxon>
        <taxon>Eutheria</taxon>
        <taxon>Laurasiatheria</taxon>
        <taxon>Artiodactyla</taxon>
        <taxon>Whippomorpha</taxon>
        <taxon>Cetacea</taxon>
        <taxon>Odontoceti</taxon>
        <taxon>Monodontidae</taxon>
        <taxon>Monodon</taxon>
    </lineage>
</organism>
<reference evidence="4" key="1">
    <citation type="submission" date="2025-08" db="UniProtKB">
        <authorList>
            <consortium name="Ensembl"/>
        </authorList>
    </citation>
    <scope>IDENTIFICATION</scope>
</reference>
<dbReference type="Pfam" id="PF00095">
    <property type="entry name" value="WAP"/>
    <property type="match status" value="2"/>
</dbReference>
<dbReference type="Gene3D" id="4.10.75.10">
    <property type="entry name" value="Elafin-like"/>
    <property type="match status" value="1"/>
</dbReference>
<dbReference type="PANTHER" id="PTHR19441:SF97">
    <property type="entry name" value="WAP FOUR-DISULFIDE CORE DOMAIN PROTEIN 3"/>
    <property type="match status" value="1"/>
</dbReference>
<evidence type="ECO:0000313" key="5">
    <source>
        <dbReference type="Proteomes" id="UP000694561"/>
    </source>
</evidence>
<dbReference type="GO" id="GO:0004867">
    <property type="term" value="F:serine-type endopeptidase inhibitor activity"/>
    <property type="evidence" value="ECO:0007669"/>
    <property type="project" value="TreeGrafter"/>
</dbReference>
<evidence type="ECO:0000256" key="1">
    <source>
        <dbReference type="ARBA" id="ARBA00022690"/>
    </source>
</evidence>
<proteinExistence type="predicted"/>
<dbReference type="InterPro" id="IPR050514">
    <property type="entry name" value="WAP_four-disulfide_core"/>
</dbReference>
<dbReference type="PANTHER" id="PTHR19441">
    <property type="entry name" value="WHEY ACDIC PROTEIN WAP"/>
    <property type="match status" value="1"/>
</dbReference>
<feature type="signal peptide" evidence="2">
    <location>
        <begin position="1"/>
        <end position="24"/>
    </location>
</feature>